<dbReference type="InterPro" id="IPR024788">
    <property type="entry name" value="Malectin-like_Carb-bd_dom"/>
</dbReference>
<feature type="transmembrane region" description="Helical" evidence="11">
    <location>
        <begin position="28"/>
        <end position="49"/>
    </location>
</feature>
<evidence type="ECO:0000256" key="6">
    <source>
        <dbReference type="ARBA" id="ARBA00022741"/>
    </source>
</evidence>
<gene>
    <name evidence="13" type="ORF">KIW84_055639</name>
</gene>
<accession>A0A9D4WYE9</accession>
<dbReference type="GO" id="GO:0004674">
    <property type="term" value="F:protein serine/threonine kinase activity"/>
    <property type="evidence" value="ECO:0007669"/>
    <property type="project" value="UniProtKB-KW"/>
</dbReference>
<dbReference type="Gramene" id="Psat05G0563900-T1">
    <property type="protein sequence ID" value="KAI5410224.1"/>
    <property type="gene ID" value="KIW84_055639"/>
</dbReference>
<sequence length="448" mass="48499">MFNWLSLSSTVVSVLVLPAFLVRHAKAWHWGFLIVTLFSSIGFVACALGKAFYHIEMPNRKPIMMDWRQVGLIICALNLLPLVCFCATFIPSDNYLIDCGSTSTTSVGNRNFTSDTLSKKLLTTQQEILATTSANSVSPRDDESPFYKTARVFTGSSNSVAFVNAIEVVSAPDDLIVDDAFNLNPLTSYLGLGAQALETVWRVNMGSPVVTSGEDPLQRTWYDDGGATQNTDAPSVYGTSVKMKTNTSTGDTNLNFNETWQFDVEPGFQYLVRAHFCDIVSKALNLLYFNVYIDSMAAAKDLDLSSKGNNVLGVPYSMDLIAPLADSNKLNVSIGASTSNKDNPNAILNGLEIMKMNNSIGSLSANAASGAGGDTSGSSSSHVGLIAGVSVEVVSAMVLAGVCCILCRKRRSLAQQRHSKTWIPLSVNDTHFIYMAFHNETEKIDIDL</sequence>
<keyword evidence="3" id="KW-0808">Transferase</keyword>
<keyword evidence="10" id="KW-0325">Glycoprotein</keyword>
<dbReference type="PANTHER" id="PTHR34590">
    <property type="entry name" value="OS03G0124300 PROTEIN-RELATED"/>
    <property type="match status" value="1"/>
</dbReference>
<dbReference type="GO" id="GO:0005524">
    <property type="term" value="F:ATP binding"/>
    <property type="evidence" value="ECO:0007669"/>
    <property type="project" value="UniProtKB-KW"/>
</dbReference>
<keyword evidence="8 11" id="KW-1133">Transmembrane helix</keyword>
<dbReference type="Gene3D" id="2.60.120.430">
    <property type="entry name" value="Galactose-binding lectin"/>
    <property type="match status" value="1"/>
</dbReference>
<dbReference type="EMBL" id="JAMSHJ010000005">
    <property type="protein sequence ID" value="KAI5410224.1"/>
    <property type="molecule type" value="Genomic_DNA"/>
</dbReference>
<comment type="subcellular location">
    <subcellularLocation>
        <location evidence="1">Membrane</location>
        <topology evidence="1">Single-pass type I membrane protein</topology>
    </subcellularLocation>
</comment>
<keyword evidence="2" id="KW-0418">Kinase</keyword>
<evidence type="ECO:0000256" key="3">
    <source>
        <dbReference type="ARBA" id="ARBA00022679"/>
    </source>
</evidence>
<protein>
    <recommendedName>
        <fullName evidence="12">Malectin-like domain-containing protein</fullName>
    </recommendedName>
</protein>
<evidence type="ECO:0000256" key="11">
    <source>
        <dbReference type="SAM" id="Phobius"/>
    </source>
</evidence>
<keyword evidence="6" id="KW-0547">Nucleotide-binding</keyword>
<evidence type="ECO:0000256" key="1">
    <source>
        <dbReference type="ARBA" id="ARBA00004479"/>
    </source>
</evidence>
<evidence type="ECO:0000313" key="14">
    <source>
        <dbReference type="Proteomes" id="UP001058974"/>
    </source>
</evidence>
<organism evidence="13 14">
    <name type="scientific">Pisum sativum</name>
    <name type="common">Garden pea</name>
    <name type="synonym">Lathyrus oleraceus</name>
    <dbReference type="NCBI Taxonomy" id="3888"/>
    <lineage>
        <taxon>Eukaryota</taxon>
        <taxon>Viridiplantae</taxon>
        <taxon>Streptophyta</taxon>
        <taxon>Embryophyta</taxon>
        <taxon>Tracheophyta</taxon>
        <taxon>Spermatophyta</taxon>
        <taxon>Magnoliopsida</taxon>
        <taxon>eudicotyledons</taxon>
        <taxon>Gunneridae</taxon>
        <taxon>Pentapetalae</taxon>
        <taxon>rosids</taxon>
        <taxon>fabids</taxon>
        <taxon>Fabales</taxon>
        <taxon>Fabaceae</taxon>
        <taxon>Papilionoideae</taxon>
        <taxon>50 kb inversion clade</taxon>
        <taxon>NPAAA clade</taxon>
        <taxon>Hologalegina</taxon>
        <taxon>IRL clade</taxon>
        <taxon>Fabeae</taxon>
        <taxon>Lathyrus</taxon>
    </lineage>
</organism>
<dbReference type="Pfam" id="PF12819">
    <property type="entry name" value="Malectin_like"/>
    <property type="match status" value="1"/>
</dbReference>
<evidence type="ECO:0000259" key="12">
    <source>
        <dbReference type="Pfam" id="PF12819"/>
    </source>
</evidence>
<reference evidence="13 14" key="1">
    <citation type="journal article" date="2022" name="Nat. Genet.">
        <title>Improved pea reference genome and pan-genome highlight genomic features and evolutionary characteristics.</title>
        <authorList>
            <person name="Yang T."/>
            <person name="Liu R."/>
            <person name="Luo Y."/>
            <person name="Hu S."/>
            <person name="Wang D."/>
            <person name="Wang C."/>
            <person name="Pandey M.K."/>
            <person name="Ge S."/>
            <person name="Xu Q."/>
            <person name="Li N."/>
            <person name="Li G."/>
            <person name="Huang Y."/>
            <person name="Saxena R.K."/>
            <person name="Ji Y."/>
            <person name="Li M."/>
            <person name="Yan X."/>
            <person name="He Y."/>
            <person name="Liu Y."/>
            <person name="Wang X."/>
            <person name="Xiang C."/>
            <person name="Varshney R.K."/>
            <person name="Ding H."/>
            <person name="Gao S."/>
            <person name="Zong X."/>
        </authorList>
    </citation>
    <scope>NUCLEOTIDE SEQUENCE [LARGE SCALE GENOMIC DNA]</scope>
    <source>
        <strain evidence="13 14">cv. Zhongwan 6</strain>
    </source>
</reference>
<dbReference type="GO" id="GO:0016020">
    <property type="term" value="C:membrane"/>
    <property type="evidence" value="ECO:0007669"/>
    <property type="project" value="UniProtKB-SubCell"/>
</dbReference>
<evidence type="ECO:0000256" key="4">
    <source>
        <dbReference type="ARBA" id="ARBA00022692"/>
    </source>
</evidence>
<evidence type="ECO:0000256" key="9">
    <source>
        <dbReference type="ARBA" id="ARBA00023136"/>
    </source>
</evidence>
<name>A0A9D4WYE9_PEA</name>
<evidence type="ECO:0000256" key="2">
    <source>
        <dbReference type="ARBA" id="ARBA00022527"/>
    </source>
</evidence>
<evidence type="ECO:0000256" key="5">
    <source>
        <dbReference type="ARBA" id="ARBA00022729"/>
    </source>
</evidence>
<keyword evidence="9 11" id="KW-0472">Membrane</keyword>
<dbReference type="Proteomes" id="UP001058974">
    <property type="component" value="Chromosome 5"/>
</dbReference>
<proteinExistence type="predicted"/>
<dbReference type="AlphaFoldDB" id="A0A9D4WYE9"/>
<feature type="domain" description="Malectin-like" evidence="12">
    <location>
        <begin position="157"/>
        <end position="356"/>
    </location>
</feature>
<evidence type="ECO:0000256" key="10">
    <source>
        <dbReference type="ARBA" id="ARBA00023180"/>
    </source>
</evidence>
<keyword evidence="5" id="KW-0732">Signal</keyword>
<keyword evidence="7" id="KW-0067">ATP-binding</keyword>
<keyword evidence="14" id="KW-1185">Reference proteome</keyword>
<feature type="transmembrane region" description="Helical" evidence="11">
    <location>
        <begin position="70"/>
        <end position="90"/>
    </location>
</feature>
<evidence type="ECO:0000256" key="7">
    <source>
        <dbReference type="ARBA" id="ARBA00022840"/>
    </source>
</evidence>
<comment type="caution">
    <text evidence="13">The sequence shown here is derived from an EMBL/GenBank/DDBJ whole genome shotgun (WGS) entry which is preliminary data.</text>
</comment>
<dbReference type="PANTHER" id="PTHR34590:SF10">
    <property type="entry name" value="RECEPTOR-LIKE PROTEIN KINASE HERK 1"/>
    <property type="match status" value="1"/>
</dbReference>
<dbReference type="InterPro" id="IPR045272">
    <property type="entry name" value="ANXUR1/2-like"/>
</dbReference>
<evidence type="ECO:0000256" key="8">
    <source>
        <dbReference type="ARBA" id="ARBA00022989"/>
    </source>
</evidence>
<keyword evidence="2" id="KW-0723">Serine/threonine-protein kinase</keyword>
<dbReference type="GO" id="GO:0004714">
    <property type="term" value="F:transmembrane receptor protein tyrosine kinase activity"/>
    <property type="evidence" value="ECO:0007669"/>
    <property type="project" value="InterPro"/>
</dbReference>
<evidence type="ECO:0000313" key="13">
    <source>
        <dbReference type="EMBL" id="KAI5410224.1"/>
    </source>
</evidence>
<keyword evidence="4 11" id="KW-0812">Transmembrane</keyword>
<feature type="transmembrane region" description="Helical" evidence="11">
    <location>
        <begin position="385"/>
        <end position="407"/>
    </location>
</feature>